<sequence>MEKTTPFKNLLSREYGVHEKEVRSVAWNFTGTKLASGSEDQTARVWHIEPHGNGNSVELKGHRDSVEHLCWDPKHAELVATASMDKTVRLWDDRTGKCVQLAELSGLNINIAYKPDGELIAVGDTNNELTILDVRTFKAIHKRKFHCEVNEIAWNTTSDILFVTTGKDEKGVVEVLSYPSLQPLDRLMAHTAGCHCIAIDPCGRYFAVGSADALVSLWDISELLCVRTFTKIKSAVRTISFNHSGEYLASGSTDCFIDISNVQTGRTVHQIPCGPAMNSVDWNPKSNLLAYAGKDNINEGNMKSFLFHQAHSTEQTQLMLFLVSWFPGFLCYRYCEDLRLHKHGLMHLRFASLLRLLDYKMRPPFSSVCSMCSFSSLGFLWDI</sequence>
<protein>
    <submittedName>
        <fullName evidence="5">Putative transcription factor WD40-like family</fullName>
    </submittedName>
</protein>
<organism evidence="5 6">
    <name type="scientific">Rosa chinensis</name>
    <name type="common">China rose</name>
    <dbReference type="NCBI Taxonomy" id="74649"/>
    <lineage>
        <taxon>Eukaryota</taxon>
        <taxon>Viridiplantae</taxon>
        <taxon>Streptophyta</taxon>
        <taxon>Embryophyta</taxon>
        <taxon>Tracheophyta</taxon>
        <taxon>Spermatophyta</taxon>
        <taxon>Magnoliopsida</taxon>
        <taxon>eudicotyledons</taxon>
        <taxon>Gunneridae</taxon>
        <taxon>Pentapetalae</taxon>
        <taxon>rosids</taxon>
        <taxon>fabids</taxon>
        <taxon>Rosales</taxon>
        <taxon>Rosaceae</taxon>
        <taxon>Rosoideae</taxon>
        <taxon>Rosoideae incertae sedis</taxon>
        <taxon>Rosa</taxon>
    </lineage>
</organism>
<evidence type="ECO:0000313" key="5">
    <source>
        <dbReference type="EMBL" id="PRQ34964.1"/>
    </source>
</evidence>
<reference evidence="5 6" key="1">
    <citation type="journal article" date="2018" name="Nat. Genet.">
        <title>The Rosa genome provides new insights in the design of modern roses.</title>
        <authorList>
            <person name="Bendahmane M."/>
        </authorList>
    </citation>
    <scope>NUCLEOTIDE SEQUENCE [LARGE SCALE GENOMIC DNA]</scope>
    <source>
        <strain evidence="6">cv. Old Blush</strain>
    </source>
</reference>
<evidence type="ECO:0000256" key="1">
    <source>
        <dbReference type="ARBA" id="ARBA00022574"/>
    </source>
</evidence>
<dbReference type="InterPro" id="IPR001680">
    <property type="entry name" value="WD40_rpt"/>
</dbReference>
<keyword evidence="2" id="KW-0677">Repeat</keyword>
<comment type="similarity">
    <text evidence="3">Belongs to the THOC3 family.</text>
</comment>
<dbReference type="Gene3D" id="2.130.10.10">
    <property type="entry name" value="YVTN repeat-like/Quinoprotein amine dehydrogenase"/>
    <property type="match status" value="2"/>
</dbReference>
<dbReference type="Gramene" id="PRQ34964">
    <property type="protein sequence ID" value="PRQ34964"/>
    <property type="gene ID" value="RchiOBHm_Chr5g0074871"/>
</dbReference>
<evidence type="ECO:0000313" key="6">
    <source>
        <dbReference type="Proteomes" id="UP000238479"/>
    </source>
</evidence>
<dbReference type="PRINTS" id="PR00320">
    <property type="entry name" value="GPROTEINBRPT"/>
</dbReference>
<dbReference type="PANTHER" id="PTHR22839">
    <property type="entry name" value="THO COMPLEX SUBUNIT 3 THO3"/>
    <property type="match status" value="1"/>
</dbReference>
<dbReference type="InterPro" id="IPR036322">
    <property type="entry name" value="WD40_repeat_dom_sf"/>
</dbReference>
<gene>
    <name evidence="5" type="ORF">RchiOBHm_Chr5g0074871</name>
</gene>
<proteinExistence type="inferred from homology"/>
<dbReference type="OMA" id="IDIAFVN"/>
<dbReference type="SMART" id="SM00320">
    <property type="entry name" value="WD40"/>
    <property type="match status" value="6"/>
</dbReference>
<dbReference type="EMBL" id="PDCK01000043">
    <property type="protein sequence ID" value="PRQ34964.1"/>
    <property type="molecule type" value="Genomic_DNA"/>
</dbReference>
<evidence type="ECO:0000256" key="3">
    <source>
        <dbReference type="ARBA" id="ARBA00046343"/>
    </source>
</evidence>
<dbReference type="InterPro" id="IPR015943">
    <property type="entry name" value="WD40/YVTN_repeat-like_dom_sf"/>
</dbReference>
<feature type="repeat" description="WD" evidence="4">
    <location>
        <begin position="187"/>
        <end position="228"/>
    </location>
</feature>
<feature type="repeat" description="WD" evidence="4">
    <location>
        <begin position="59"/>
        <end position="101"/>
    </location>
</feature>
<comment type="caution">
    <text evidence="5">The sequence shown here is derived from an EMBL/GenBank/DDBJ whole genome shotgun (WGS) entry which is preliminary data.</text>
</comment>
<dbReference type="InterPro" id="IPR040132">
    <property type="entry name" value="Tex1/THOC3"/>
</dbReference>
<dbReference type="Proteomes" id="UP000238479">
    <property type="component" value="Chromosome 5"/>
</dbReference>
<dbReference type="FunFam" id="2.130.10.10:FF:000390">
    <property type="entry name" value="THO complex subunit 3"/>
    <property type="match status" value="1"/>
</dbReference>
<keyword evidence="6" id="KW-1185">Reference proteome</keyword>
<dbReference type="PANTHER" id="PTHR22839:SF0">
    <property type="entry name" value="THO COMPLEX SUBUNIT 3"/>
    <property type="match status" value="1"/>
</dbReference>
<evidence type="ECO:0000256" key="2">
    <source>
        <dbReference type="ARBA" id="ARBA00022737"/>
    </source>
</evidence>
<dbReference type="PROSITE" id="PS50082">
    <property type="entry name" value="WD_REPEATS_2"/>
    <property type="match status" value="3"/>
</dbReference>
<name>A0A2P6QLB1_ROSCH</name>
<dbReference type="CDD" id="cd00200">
    <property type="entry name" value="WD40"/>
    <property type="match status" value="1"/>
</dbReference>
<dbReference type="Pfam" id="PF25174">
    <property type="entry name" value="Beta-prop_THOC3"/>
    <property type="match status" value="1"/>
</dbReference>
<dbReference type="InterPro" id="IPR020472">
    <property type="entry name" value="WD40_PAC1"/>
</dbReference>
<evidence type="ECO:0000256" key="4">
    <source>
        <dbReference type="PROSITE-ProRule" id="PRU00221"/>
    </source>
</evidence>
<dbReference type="STRING" id="74649.A0A2P6QLB1"/>
<accession>A0A2P6QLB1</accession>
<feature type="repeat" description="WD" evidence="4">
    <location>
        <begin position="15"/>
        <end position="49"/>
    </location>
</feature>
<keyword evidence="1 4" id="KW-0853">WD repeat</keyword>
<dbReference type="PROSITE" id="PS50294">
    <property type="entry name" value="WD_REPEATS_REGION"/>
    <property type="match status" value="3"/>
</dbReference>
<dbReference type="AlphaFoldDB" id="A0A2P6QLB1"/>
<dbReference type="GO" id="GO:0006406">
    <property type="term" value="P:mRNA export from nucleus"/>
    <property type="evidence" value="ECO:0007669"/>
    <property type="project" value="InterPro"/>
</dbReference>
<dbReference type="SUPFAM" id="SSF50978">
    <property type="entry name" value="WD40 repeat-like"/>
    <property type="match status" value="1"/>
</dbReference>
<dbReference type="GO" id="GO:0000445">
    <property type="term" value="C:THO complex part of transcription export complex"/>
    <property type="evidence" value="ECO:0007669"/>
    <property type="project" value="TreeGrafter"/>
</dbReference>